<dbReference type="AlphaFoldDB" id="A0A840CQI5"/>
<organism evidence="1 2">
    <name type="scientific">Dysgonomonas hofstadii</name>
    <dbReference type="NCBI Taxonomy" id="637886"/>
    <lineage>
        <taxon>Bacteria</taxon>
        <taxon>Pseudomonadati</taxon>
        <taxon>Bacteroidota</taxon>
        <taxon>Bacteroidia</taxon>
        <taxon>Bacteroidales</taxon>
        <taxon>Dysgonomonadaceae</taxon>
        <taxon>Dysgonomonas</taxon>
    </lineage>
</organism>
<evidence type="ECO:0000313" key="2">
    <source>
        <dbReference type="Proteomes" id="UP000555103"/>
    </source>
</evidence>
<dbReference type="Proteomes" id="UP000555103">
    <property type="component" value="Unassembled WGS sequence"/>
</dbReference>
<dbReference type="EMBL" id="JACIEP010000027">
    <property type="protein sequence ID" value="MBB4038270.1"/>
    <property type="molecule type" value="Genomic_DNA"/>
</dbReference>
<sequence length="63" mass="7106">MKPICGYNILPLQGEETGLHFSPEVLPSGYVMQPFQGVNIELHTDTKRLKALNITARRQRLGK</sequence>
<keyword evidence="2" id="KW-1185">Reference proteome</keyword>
<comment type="caution">
    <text evidence="1">The sequence shown here is derived from an EMBL/GenBank/DDBJ whole genome shotgun (WGS) entry which is preliminary data.</text>
</comment>
<gene>
    <name evidence="1" type="ORF">GGR21_004202</name>
</gene>
<protein>
    <submittedName>
        <fullName evidence="1">Uncharacterized protein</fullName>
    </submittedName>
</protein>
<evidence type="ECO:0000313" key="1">
    <source>
        <dbReference type="EMBL" id="MBB4038270.1"/>
    </source>
</evidence>
<reference evidence="1 2" key="1">
    <citation type="submission" date="2020-08" db="EMBL/GenBank/DDBJ databases">
        <title>Genomic Encyclopedia of Type Strains, Phase IV (KMG-IV): sequencing the most valuable type-strain genomes for metagenomic binning, comparative biology and taxonomic classification.</title>
        <authorList>
            <person name="Goeker M."/>
        </authorList>
    </citation>
    <scope>NUCLEOTIDE SEQUENCE [LARGE SCALE GENOMIC DNA]</scope>
    <source>
        <strain evidence="1 2">DSM 104969</strain>
    </source>
</reference>
<accession>A0A840CQI5</accession>
<proteinExistence type="predicted"/>
<name>A0A840CQI5_9BACT</name>